<dbReference type="EMBL" id="JAXOVC010000003">
    <property type="protein sequence ID" value="KAK4504576.1"/>
    <property type="molecule type" value="Genomic_DNA"/>
</dbReference>
<feature type="compositionally biased region" description="Polar residues" evidence="1">
    <location>
        <begin position="1"/>
        <end position="10"/>
    </location>
</feature>
<feature type="region of interest" description="Disordered" evidence="1">
    <location>
        <begin position="1"/>
        <end position="25"/>
    </location>
</feature>
<name>A0ABR0EU12_ZASCE</name>
<keyword evidence="3" id="KW-1185">Reference proteome</keyword>
<proteinExistence type="predicted"/>
<comment type="caution">
    <text evidence="2">The sequence shown here is derived from an EMBL/GenBank/DDBJ whole genome shotgun (WGS) entry which is preliminary data.</text>
</comment>
<gene>
    <name evidence="2" type="ORF">PRZ48_005492</name>
</gene>
<protein>
    <submittedName>
        <fullName evidence="2">Uncharacterized protein</fullName>
    </submittedName>
</protein>
<reference evidence="2 3" key="1">
    <citation type="journal article" date="2023" name="G3 (Bethesda)">
        <title>A chromosome-level genome assembly of Zasmidium syzygii isolated from banana leaves.</title>
        <authorList>
            <person name="van Westerhoven A.C."/>
            <person name="Mehrabi R."/>
            <person name="Talebi R."/>
            <person name="Steentjes M.B.F."/>
            <person name="Corcolon B."/>
            <person name="Chong P.A."/>
            <person name="Kema G.H.J."/>
            <person name="Seidl M.F."/>
        </authorList>
    </citation>
    <scope>NUCLEOTIDE SEQUENCE [LARGE SCALE GENOMIC DNA]</scope>
    <source>
        <strain evidence="2 3">P124</strain>
    </source>
</reference>
<sequence>MLRSNSTATPAPSERDSASTTSTLPPIAANTDLRIVLSRTKSLSTIKTKLKAFLFGAKRPITLVKIEAILTSEAEVREFWKEYIRADESLERRSGEVEMF</sequence>
<evidence type="ECO:0000313" key="2">
    <source>
        <dbReference type="EMBL" id="KAK4504576.1"/>
    </source>
</evidence>
<organism evidence="2 3">
    <name type="scientific">Zasmidium cellare</name>
    <name type="common">Wine cellar mold</name>
    <name type="synonym">Racodium cellare</name>
    <dbReference type="NCBI Taxonomy" id="395010"/>
    <lineage>
        <taxon>Eukaryota</taxon>
        <taxon>Fungi</taxon>
        <taxon>Dikarya</taxon>
        <taxon>Ascomycota</taxon>
        <taxon>Pezizomycotina</taxon>
        <taxon>Dothideomycetes</taxon>
        <taxon>Dothideomycetidae</taxon>
        <taxon>Mycosphaerellales</taxon>
        <taxon>Mycosphaerellaceae</taxon>
        <taxon>Zasmidium</taxon>
    </lineage>
</organism>
<evidence type="ECO:0000256" key="1">
    <source>
        <dbReference type="SAM" id="MobiDB-lite"/>
    </source>
</evidence>
<evidence type="ECO:0000313" key="3">
    <source>
        <dbReference type="Proteomes" id="UP001305779"/>
    </source>
</evidence>
<dbReference type="Proteomes" id="UP001305779">
    <property type="component" value="Unassembled WGS sequence"/>
</dbReference>
<accession>A0ABR0EU12</accession>